<gene>
    <name evidence="1" type="ORF">GLOINDRAFT_90943</name>
</gene>
<dbReference type="AlphaFoldDB" id="U9USM0"/>
<dbReference type="EMBL" id="KI274788">
    <property type="protein sequence ID" value="ESA23424.1"/>
    <property type="molecule type" value="Genomic_DNA"/>
</dbReference>
<protein>
    <submittedName>
        <fullName evidence="1">Uncharacterized protein</fullName>
    </submittedName>
</protein>
<accession>U9USM0</accession>
<name>U9USM0_RHIID</name>
<dbReference type="HOGENOM" id="CLU_1741503_0_0_1"/>
<proteinExistence type="predicted"/>
<reference evidence="1" key="1">
    <citation type="submission" date="2013-07" db="EMBL/GenBank/DDBJ databases">
        <title>The genome of an arbuscular mycorrhizal fungus provides insights into the evolution of the oldest plant symbiosis.</title>
        <authorList>
            <consortium name="DOE Joint Genome Institute"/>
            <person name="Tisserant E."/>
            <person name="Malbreil M."/>
            <person name="Kuo A."/>
            <person name="Kohler A."/>
            <person name="Symeonidi A."/>
            <person name="Balestrini R."/>
            <person name="Charron P."/>
            <person name="Duensing N."/>
            <person name="Frei-dit-Frey N."/>
            <person name="Gianinazzi-Pearson V."/>
            <person name="Gilbert B."/>
            <person name="Handa Y."/>
            <person name="Hijri M."/>
            <person name="Kaul R."/>
            <person name="Kawaguchi M."/>
            <person name="Krajinski F."/>
            <person name="Lammers P."/>
            <person name="Lapierre D."/>
            <person name="Masclaux F.G."/>
            <person name="Murat C."/>
            <person name="Morin E."/>
            <person name="Ndikumana S."/>
            <person name="Pagni M."/>
            <person name="Petitpierre D."/>
            <person name="Requena N."/>
            <person name="Rosikiewicz P."/>
            <person name="Riley R."/>
            <person name="Saito K."/>
            <person name="San Clemente H."/>
            <person name="Shapiro H."/>
            <person name="van Tuinen D."/>
            <person name="Becard G."/>
            <person name="Bonfante P."/>
            <person name="Paszkowski U."/>
            <person name="Shachar-Hill Y."/>
            <person name="Young J.P."/>
            <person name="Sanders I.R."/>
            <person name="Henrissat B."/>
            <person name="Rensing S.A."/>
            <person name="Grigoriev I.V."/>
            <person name="Corradi N."/>
            <person name="Roux C."/>
            <person name="Martin F."/>
        </authorList>
    </citation>
    <scope>NUCLEOTIDE SEQUENCE</scope>
    <source>
        <strain evidence="1">DAOM 197198</strain>
    </source>
</reference>
<evidence type="ECO:0000313" key="1">
    <source>
        <dbReference type="EMBL" id="ESA23424.1"/>
    </source>
</evidence>
<sequence>MLCLNKYCKNLCQDTFQVGFNDVVTASGLRIGVPVKDYVDYVKTKATQDIEAIITNLTTNGARNYNNVVFTFPNGGSIGAWKQQINANIPWVRNQLGVPNVIITVTRINRDTGIPSSAYDFSEVLFPIFKFRQRLLHIIWLRICRQNRIY</sequence>
<dbReference type="VEuPathDB" id="FungiDB:RhiirFUN_007330"/>
<organism evidence="1">
    <name type="scientific">Rhizophagus irregularis (strain DAOM 181602 / DAOM 197198 / MUCL 43194)</name>
    <name type="common">Arbuscular mycorrhizal fungus</name>
    <name type="synonym">Glomus intraradices</name>
    <dbReference type="NCBI Taxonomy" id="747089"/>
    <lineage>
        <taxon>Eukaryota</taxon>
        <taxon>Fungi</taxon>
        <taxon>Fungi incertae sedis</taxon>
        <taxon>Mucoromycota</taxon>
        <taxon>Glomeromycotina</taxon>
        <taxon>Glomeromycetes</taxon>
        <taxon>Glomerales</taxon>
        <taxon>Glomeraceae</taxon>
        <taxon>Rhizophagus</taxon>
    </lineage>
</organism>